<keyword evidence="3 5" id="KW-0949">S-adenosyl-L-methionine</keyword>
<dbReference type="InterPro" id="IPR040758">
    <property type="entry name" value="PrmC_N"/>
</dbReference>
<feature type="domain" description="Release factor glutamine methyltransferase N-terminal" evidence="7">
    <location>
        <begin position="8"/>
        <end position="77"/>
    </location>
</feature>
<comment type="similarity">
    <text evidence="5">Belongs to the protein N5-glutamine methyltransferase family. PrmC subfamily.</text>
</comment>
<accession>A0A415L2V3</accession>
<dbReference type="GO" id="GO:0032259">
    <property type="term" value="P:methylation"/>
    <property type="evidence" value="ECO:0007669"/>
    <property type="project" value="UniProtKB-KW"/>
</dbReference>
<dbReference type="InterPro" id="IPR029063">
    <property type="entry name" value="SAM-dependent_MTases_sf"/>
</dbReference>
<dbReference type="AlphaFoldDB" id="A0A415L2V3"/>
<dbReference type="FunFam" id="3.40.50.150:FF:000053">
    <property type="entry name" value="Release factor glutamine methyltransferase"/>
    <property type="match status" value="1"/>
</dbReference>
<keyword evidence="1 5" id="KW-0489">Methyltransferase</keyword>
<dbReference type="Pfam" id="PF17827">
    <property type="entry name" value="PrmC_N"/>
    <property type="match status" value="1"/>
</dbReference>
<dbReference type="SUPFAM" id="SSF53335">
    <property type="entry name" value="S-adenosyl-L-methionine-dependent methyltransferases"/>
    <property type="match status" value="1"/>
</dbReference>
<evidence type="ECO:0000256" key="3">
    <source>
        <dbReference type="ARBA" id="ARBA00022691"/>
    </source>
</evidence>
<sequence>MEVLVRDIIKKAEEKLKEAGVVDFAVDSWLLAEFVFKINRTGFYMDPMMTVSKERADKYMELVGIRASKIPLQHITGSQEFMGLDFKVNEDVLIPRQDTELLVENAITYIKSVKGNVDVLDMCTGSGCIAISIDRLCENAKVTAVDFSEKALVVAKENNALNKADVTFFQSDLFENVEKQYDVIVSNPPYIKTEEIESLMDEVRIHEPMMALDGDCDGLKFYKKIAKEGRQYLRSNGIIFFEIGYDQGQTVPAILEENGYKDIKVYKDLSGNDRVVTAGKE</sequence>
<feature type="binding site" evidence="5">
    <location>
        <position position="146"/>
    </location>
    <ligand>
        <name>S-adenosyl-L-methionine</name>
        <dbReference type="ChEBI" id="CHEBI:59789"/>
    </ligand>
</feature>
<feature type="binding site" evidence="5">
    <location>
        <begin position="187"/>
        <end position="190"/>
    </location>
    <ligand>
        <name>substrate</name>
    </ligand>
</feature>
<protein>
    <recommendedName>
        <fullName evidence="5">Release factor glutamine methyltransferase</fullName>
        <shortName evidence="5">RF MTase</shortName>
        <ecNumber evidence="5">2.1.1.297</ecNumber>
    </recommendedName>
    <alternativeName>
        <fullName evidence="5">N5-glutamine methyltransferase PrmC</fullName>
    </alternativeName>
    <alternativeName>
        <fullName evidence="5">Protein-(glutamine-N5) MTase PrmC</fullName>
    </alternativeName>
    <alternativeName>
        <fullName evidence="5">Protein-glutamine N-methyltransferase PrmC</fullName>
    </alternativeName>
</protein>
<evidence type="ECO:0000313" key="9">
    <source>
        <dbReference type="Proteomes" id="UP000283314"/>
    </source>
</evidence>
<dbReference type="PROSITE" id="PS00092">
    <property type="entry name" value="N6_MTASE"/>
    <property type="match status" value="1"/>
</dbReference>
<dbReference type="NCBIfam" id="TIGR03534">
    <property type="entry name" value="RF_mod_PrmC"/>
    <property type="match status" value="1"/>
</dbReference>
<evidence type="ECO:0000256" key="4">
    <source>
        <dbReference type="ARBA" id="ARBA00048391"/>
    </source>
</evidence>
<dbReference type="PANTHER" id="PTHR18895:SF74">
    <property type="entry name" value="MTRF1L RELEASE FACTOR GLUTAMINE METHYLTRANSFERASE"/>
    <property type="match status" value="1"/>
</dbReference>
<dbReference type="InterPro" id="IPR050320">
    <property type="entry name" value="N5-glutamine_MTase"/>
</dbReference>
<feature type="domain" description="Methyltransferase small" evidence="6">
    <location>
        <begin position="116"/>
        <end position="197"/>
    </location>
</feature>
<dbReference type="EC" id="2.1.1.297" evidence="5"/>
<dbReference type="InterPro" id="IPR007848">
    <property type="entry name" value="Small_mtfrase_dom"/>
</dbReference>
<comment type="catalytic activity">
    <reaction evidence="4 5">
        <text>L-glutaminyl-[peptide chain release factor] + S-adenosyl-L-methionine = N(5)-methyl-L-glutaminyl-[peptide chain release factor] + S-adenosyl-L-homocysteine + H(+)</text>
        <dbReference type="Rhea" id="RHEA:42896"/>
        <dbReference type="Rhea" id="RHEA-COMP:10271"/>
        <dbReference type="Rhea" id="RHEA-COMP:10272"/>
        <dbReference type="ChEBI" id="CHEBI:15378"/>
        <dbReference type="ChEBI" id="CHEBI:30011"/>
        <dbReference type="ChEBI" id="CHEBI:57856"/>
        <dbReference type="ChEBI" id="CHEBI:59789"/>
        <dbReference type="ChEBI" id="CHEBI:61891"/>
        <dbReference type="EC" id="2.1.1.297"/>
    </reaction>
</comment>
<evidence type="ECO:0000259" key="6">
    <source>
        <dbReference type="Pfam" id="PF05175"/>
    </source>
</evidence>
<evidence type="ECO:0000259" key="7">
    <source>
        <dbReference type="Pfam" id="PF17827"/>
    </source>
</evidence>
<dbReference type="PANTHER" id="PTHR18895">
    <property type="entry name" value="HEMK METHYLTRANSFERASE"/>
    <property type="match status" value="1"/>
</dbReference>
<reference evidence="8 9" key="1">
    <citation type="submission" date="2018-08" db="EMBL/GenBank/DDBJ databases">
        <title>A genome reference for cultivated species of the human gut microbiota.</title>
        <authorList>
            <person name="Zou Y."/>
            <person name="Xue W."/>
            <person name="Luo G."/>
        </authorList>
    </citation>
    <scope>NUCLEOTIDE SEQUENCE [LARGE SCALE GENOMIC DNA]</scope>
    <source>
        <strain evidence="8 9">AF37-4</strain>
    </source>
</reference>
<dbReference type="InterPro" id="IPR019874">
    <property type="entry name" value="RF_methyltr_PrmC"/>
</dbReference>
<keyword evidence="2 5" id="KW-0808">Transferase</keyword>
<dbReference type="CDD" id="cd02440">
    <property type="entry name" value="AdoMet_MTases"/>
    <property type="match status" value="1"/>
</dbReference>
<gene>
    <name evidence="5 8" type="primary">prmC</name>
    <name evidence="8" type="ORF">DW018_12190</name>
</gene>
<proteinExistence type="inferred from homology"/>
<dbReference type="InterPro" id="IPR002052">
    <property type="entry name" value="DNA_methylase_N6_adenine_CS"/>
</dbReference>
<dbReference type="Pfam" id="PF05175">
    <property type="entry name" value="MTS"/>
    <property type="match status" value="1"/>
</dbReference>
<dbReference type="NCBIfam" id="TIGR00536">
    <property type="entry name" value="hemK_fam"/>
    <property type="match status" value="1"/>
</dbReference>
<dbReference type="RefSeq" id="WP_117901044.1">
    <property type="nucleotide sequence ID" value="NZ_CABJDQ010000012.1"/>
</dbReference>
<comment type="function">
    <text evidence="5">Methylates the class 1 translation termination release factors RF1/PrfA and RF2/PrfB on the glutamine residue of the universally conserved GGQ motif.</text>
</comment>
<dbReference type="GO" id="GO:0102559">
    <property type="term" value="F:peptide chain release factor N(5)-glutamine methyltransferase activity"/>
    <property type="evidence" value="ECO:0007669"/>
    <property type="project" value="UniProtKB-EC"/>
</dbReference>
<dbReference type="Proteomes" id="UP000283314">
    <property type="component" value="Unassembled WGS sequence"/>
</dbReference>
<dbReference type="EMBL" id="QROT01000012">
    <property type="protein sequence ID" value="RHL42888.1"/>
    <property type="molecule type" value="Genomic_DNA"/>
</dbReference>
<comment type="caution">
    <text evidence="5">Lacks conserved residue(s) required for the propagation of feature annotation.</text>
</comment>
<evidence type="ECO:0000313" key="8">
    <source>
        <dbReference type="EMBL" id="RHL42888.1"/>
    </source>
</evidence>
<dbReference type="GeneID" id="66468002"/>
<feature type="binding site" evidence="5">
    <location>
        <position position="187"/>
    </location>
    <ligand>
        <name>S-adenosyl-L-methionine</name>
        <dbReference type="ChEBI" id="CHEBI:59789"/>
    </ligand>
</feature>
<comment type="caution">
    <text evidence="8">The sequence shown here is derived from an EMBL/GenBank/DDBJ whole genome shotgun (WGS) entry which is preliminary data.</text>
</comment>
<evidence type="ECO:0000256" key="1">
    <source>
        <dbReference type="ARBA" id="ARBA00022603"/>
    </source>
</evidence>
<evidence type="ECO:0000256" key="2">
    <source>
        <dbReference type="ARBA" id="ARBA00022679"/>
    </source>
</evidence>
<dbReference type="InterPro" id="IPR004556">
    <property type="entry name" value="HemK-like"/>
</dbReference>
<dbReference type="GO" id="GO:0003676">
    <property type="term" value="F:nucleic acid binding"/>
    <property type="evidence" value="ECO:0007669"/>
    <property type="project" value="InterPro"/>
</dbReference>
<name>A0A415L2V3_9FIRM</name>
<dbReference type="Gene3D" id="3.40.50.150">
    <property type="entry name" value="Vaccinia Virus protein VP39"/>
    <property type="match status" value="1"/>
</dbReference>
<evidence type="ECO:0000256" key="5">
    <source>
        <dbReference type="HAMAP-Rule" id="MF_02126"/>
    </source>
</evidence>
<dbReference type="Gene3D" id="1.10.8.10">
    <property type="entry name" value="DNA helicase RuvA subunit, C-terminal domain"/>
    <property type="match status" value="1"/>
</dbReference>
<dbReference type="HAMAP" id="MF_02126">
    <property type="entry name" value="RF_methyltr_PrmC"/>
    <property type="match status" value="1"/>
</dbReference>
<organism evidence="8 9">
    <name type="scientific">Eubacterium ventriosum</name>
    <dbReference type="NCBI Taxonomy" id="39496"/>
    <lineage>
        <taxon>Bacteria</taxon>
        <taxon>Bacillati</taxon>
        <taxon>Bacillota</taxon>
        <taxon>Clostridia</taxon>
        <taxon>Eubacteriales</taxon>
        <taxon>Eubacteriaceae</taxon>
        <taxon>Eubacterium</taxon>
    </lineage>
</organism>